<feature type="signal peptide" evidence="2">
    <location>
        <begin position="1"/>
        <end position="19"/>
    </location>
</feature>
<dbReference type="InterPro" id="IPR012674">
    <property type="entry name" value="Calycin"/>
</dbReference>
<dbReference type="InterPro" id="IPR022271">
    <property type="entry name" value="Lipocalin_ApoD"/>
</dbReference>
<keyword evidence="2" id="KW-0998">Cell outer membrane</keyword>
<dbReference type="PRINTS" id="PR01171">
    <property type="entry name" value="BCTLIPOCALIN"/>
</dbReference>
<dbReference type="GO" id="GO:0006950">
    <property type="term" value="P:response to stress"/>
    <property type="evidence" value="ECO:0007669"/>
    <property type="project" value="UniProtKB-ARBA"/>
</dbReference>
<dbReference type="PATRIC" id="fig|1384054.3.peg.900"/>
<dbReference type="InterPro" id="IPR000566">
    <property type="entry name" value="Lipocln_cytosolic_FA-bd_dom"/>
</dbReference>
<evidence type="ECO:0000256" key="1">
    <source>
        <dbReference type="ARBA" id="ARBA00006889"/>
    </source>
</evidence>
<dbReference type="Gene3D" id="2.40.128.20">
    <property type="match status" value="1"/>
</dbReference>
<feature type="domain" description="Lipocalin/cytosolic fatty-acid binding" evidence="3">
    <location>
        <begin position="28"/>
        <end position="172"/>
    </location>
</feature>
<evidence type="ECO:0000313" key="5">
    <source>
        <dbReference type="Proteomes" id="UP000029392"/>
    </source>
</evidence>
<dbReference type="InterPro" id="IPR022272">
    <property type="entry name" value="Lipocalin_CS"/>
</dbReference>
<dbReference type="CDD" id="cd19438">
    <property type="entry name" value="lipocalin_Blc-like"/>
    <property type="match status" value="1"/>
</dbReference>
<dbReference type="GO" id="GO:0008289">
    <property type="term" value="F:lipid binding"/>
    <property type="evidence" value="ECO:0007669"/>
    <property type="project" value="UniProtKB-UniRule"/>
</dbReference>
<dbReference type="InterPro" id="IPR002446">
    <property type="entry name" value="Lipocalin_bac"/>
</dbReference>
<sequence>MVRTLFLIAGLLATSAASAQALKAVPELDVQRYAGTWHEIARLPNRFENMCAGDITATYTPLEDGRIRVVNACRKADGSRQSVDGIARRSGERAAELEVRFAPAWLSFLPFVWADYWVIALDRDYQWAIVGEPDRDYLWFLTREPTVDAATFESLKARARSMGYDLGDLVVVNPPKP</sequence>
<comment type="subcellular location">
    <subcellularLocation>
        <location evidence="2">Cell outer membrane</location>
    </subcellularLocation>
</comment>
<dbReference type="PANTHER" id="PTHR10612:SF34">
    <property type="entry name" value="APOLIPOPROTEIN D"/>
    <property type="match status" value="1"/>
</dbReference>
<dbReference type="InterPro" id="IPR047202">
    <property type="entry name" value="Lipocalin_Blc-like_dom"/>
</dbReference>
<comment type="similarity">
    <text evidence="1 2">Belongs to the calycin superfamily. Lipocalin family.</text>
</comment>
<dbReference type="EMBL" id="AVCH01000093">
    <property type="protein sequence ID" value="KFN50499.1"/>
    <property type="molecule type" value="Genomic_DNA"/>
</dbReference>
<name>A0A091BI99_9GAMM</name>
<accession>A0A091BI99</accession>
<evidence type="ECO:0000256" key="2">
    <source>
        <dbReference type="PIRNR" id="PIRNR036893"/>
    </source>
</evidence>
<dbReference type="Proteomes" id="UP000029392">
    <property type="component" value="Unassembled WGS sequence"/>
</dbReference>
<dbReference type="PIRSF" id="PIRSF036893">
    <property type="entry name" value="Lipocalin_ApoD"/>
    <property type="match status" value="1"/>
</dbReference>
<keyword evidence="2" id="KW-0732">Signal</keyword>
<keyword evidence="5" id="KW-1185">Reference proteome</keyword>
<proteinExistence type="inferred from homology"/>
<dbReference type="OrthoDB" id="9793905at2"/>
<protein>
    <recommendedName>
        <fullName evidence="2">Outer membrane lipoprotein Blc</fullName>
    </recommendedName>
</protein>
<keyword evidence="2" id="KW-0446">Lipid-binding</keyword>
<dbReference type="eggNOG" id="COG3040">
    <property type="taxonomic scope" value="Bacteria"/>
</dbReference>
<dbReference type="PANTHER" id="PTHR10612">
    <property type="entry name" value="APOLIPOPROTEIN D"/>
    <property type="match status" value="1"/>
</dbReference>
<gene>
    <name evidence="4" type="ORF">N790_05065</name>
</gene>
<dbReference type="STRING" id="1384054.N790_05065"/>
<feature type="chain" id="PRO_5013433165" description="Outer membrane lipoprotein Blc" evidence="2">
    <location>
        <begin position="20"/>
        <end position="177"/>
    </location>
</feature>
<keyword evidence="2" id="KW-0472">Membrane</keyword>
<comment type="function">
    <text evidence="2">Involved in the storage or transport of lipids necessary for membrane maintenance under stressful conditions. Displays a binding preference for lysophospholipids.</text>
</comment>
<dbReference type="GO" id="GO:0009279">
    <property type="term" value="C:cell outer membrane"/>
    <property type="evidence" value="ECO:0007669"/>
    <property type="project" value="UniProtKB-SubCell"/>
</dbReference>
<dbReference type="Pfam" id="PF08212">
    <property type="entry name" value="Lipocalin_2"/>
    <property type="match status" value="1"/>
</dbReference>
<comment type="caution">
    <text evidence="4">The sequence shown here is derived from an EMBL/GenBank/DDBJ whole genome shotgun (WGS) entry which is preliminary data.</text>
</comment>
<dbReference type="AlphaFoldDB" id="A0A091BI99"/>
<keyword evidence="2" id="KW-0449">Lipoprotein</keyword>
<evidence type="ECO:0000313" key="4">
    <source>
        <dbReference type="EMBL" id="KFN50499.1"/>
    </source>
</evidence>
<comment type="subunit">
    <text evidence="2">Homodimer.</text>
</comment>
<dbReference type="PROSITE" id="PS00213">
    <property type="entry name" value="LIPOCALIN"/>
    <property type="match status" value="1"/>
</dbReference>
<organism evidence="4 5">
    <name type="scientific">Arenimonas malthae CC-JY-1</name>
    <dbReference type="NCBI Taxonomy" id="1384054"/>
    <lineage>
        <taxon>Bacteria</taxon>
        <taxon>Pseudomonadati</taxon>
        <taxon>Pseudomonadota</taxon>
        <taxon>Gammaproteobacteria</taxon>
        <taxon>Lysobacterales</taxon>
        <taxon>Lysobacteraceae</taxon>
        <taxon>Arenimonas</taxon>
    </lineage>
</organism>
<dbReference type="SUPFAM" id="SSF50814">
    <property type="entry name" value="Lipocalins"/>
    <property type="match status" value="1"/>
</dbReference>
<dbReference type="RefSeq" id="WP_043801533.1">
    <property type="nucleotide sequence ID" value="NZ_AVCH01000093.1"/>
</dbReference>
<evidence type="ECO:0000259" key="3">
    <source>
        <dbReference type="Pfam" id="PF08212"/>
    </source>
</evidence>
<reference evidence="4 5" key="1">
    <citation type="submission" date="2013-09" db="EMBL/GenBank/DDBJ databases">
        <title>Genome sequencing of Arenimonas malthae.</title>
        <authorList>
            <person name="Chen F."/>
            <person name="Wang G."/>
        </authorList>
    </citation>
    <scope>NUCLEOTIDE SEQUENCE [LARGE SCALE GENOMIC DNA]</scope>
    <source>
        <strain evidence="4 5">CC-JY-1</strain>
    </source>
</reference>